<proteinExistence type="predicted"/>
<evidence type="ECO:0000259" key="1">
    <source>
        <dbReference type="Pfam" id="PF01935"/>
    </source>
</evidence>
<dbReference type="InterPro" id="IPR002789">
    <property type="entry name" value="HerA_central"/>
</dbReference>
<evidence type="ECO:0000313" key="3">
    <source>
        <dbReference type="Proteomes" id="UP000001803"/>
    </source>
</evidence>
<accession>A0A3B6VFT3</accession>
<sequence length="614" mass="71621">MLNDNILKIGYVIEVQTRTVSIFVHREKNLQHIIYNGELIKNIGVGNFIEIRKGFLKLIGKIEGEILKEEDEEKKKRKFTRILRVSINGCINSNGIFESNPNELPLIGNEAYIITNDKLKKLFNLISKDEYYISLGKTIFENLDIEIPIDKLFSSHIAIFGNTGSGKSNTLAKLYSELLNHKELKNNNNFKEKCNFILFDFNGEYSSKTAILNNKNIIKIATNKKSDFIKIEDEYILDENLFSIICDAREKTQRPFINRVLKKYKRFKNKNSNNDEKITEHIKNTLKKLIIQIFKLHNDMKTSQILIDYIKSILLYDNRDDEDNNLLSDIVPHQNSYKLRNNNNIYLDSCDLSYIESTNIYKYVDNIKYDSKHFIKNILYFIYIQLIEDILEYKTQNDFIAPLINRLKARLKDIEKTIQIKAPNEIDNNYNFTVIDLKEVNSTMKKILPLIVCKYEYEKHKKHYKNDRFLNIIIDEAHNILSKESSIESESFKDYRLETFEEIIKEGRKFGVFITLASQRPMDISKTLISQAHNYFIHKLVNQQDLDAVKNSISYIDKLSEEYIPNLPAGTCIFSGTIPSMPILIKVEKLNSDKSPKSETIKISDIIKNSTVSL</sequence>
<dbReference type="PANTHER" id="PTHR42957:SF1">
    <property type="entry name" value="HELICASE MJ1565-RELATED"/>
    <property type="match status" value="1"/>
</dbReference>
<dbReference type="EMBL" id="CP001357">
    <property type="protein sequence ID" value="ACN83794.1"/>
    <property type="molecule type" value="Genomic_DNA"/>
</dbReference>
<dbReference type="Proteomes" id="UP000001803">
    <property type="component" value="Chromosome"/>
</dbReference>
<evidence type="ECO:0000313" key="2">
    <source>
        <dbReference type="EMBL" id="ACN83794.1"/>
    </source>
</evidence>
<feature type="domain" description="Helicase HerA central" evidence="1">
    <location>
        <begin position="134"/>
        <end position="333"/>
    </location>
</feature>
<gene>
    <name evidence="2" type="ordered locus">BHWA1_01315</name>
</gene>
<name>A0A3B6VFT3_BRAHW</name>
<dbReference type="Gene3D" id="3.40.50.300">
    <property type="entry name" value="P-loop containing nucleotide triphosphate hydrolases"/>
    <property type="match status" value="2"/>
</dbReference>
<dbReference type="InterPro" id="IPR008571">
    <property type="entry name" value="HerA-like"/>
</dbReference>
<dbReference type="KEGG" id="bhy:BHWA1_01315"/>
<dbReference type="Pfam" id="PF01935">
    <property type="entry name" value="DUF87"/>
    <property type="match status" value="1"/>
</dbReference>
<keyword evidence="3" id="KW-1185">Reference proteome</keyword>
<reference evidence="2 3" key="1">
    <citation type="journal article" date="2009" name="PLoS ONE">
        <title>Genome sequence of the pathogenic intestinal spirochete Brachyspira hyodysenteriae reveals adaptations to its lifestyle in the porcine large intestine.</title>
        <authorList>
            <person name="Bellgard M.I."/>
            <person name="Wanchanthuek P."/>
            <person name="La T."/>
            <person name="Ryan K."/>
            <person name="Moolhuijzen P."/>
            <person name="Albertyn Z."/>
            <person name="Shaban B."/>
            <person name="Motro Y."/>
            <person name="Dunn D.S."/>
            <person name="Schibeci D."/>
            <person name="Hunter A."/>
            <person name="Barrero R."/>
            <person name="Phillips N.D."/>
            <person name="Hampson D.J."/>
        </authorList>
    </citation>
    <scope>NUCLEOTIDE SEQUENCE [LARGE SCALE GENOMIC DNA]</scope>
    <source>
        <strain evidence="3">ATCC 49526 / WA1</strain>
    </source>
</reference>
<protein>
    <recommendedName>
        <fullName evidence="1">Helicase HerA central domain-containing protein</fullName>
    </recommendedName>
</protein>
<dbReference type="RefSeq" id="WP_012670839.1">
    <property type="nucleotide sequence ID" value="NC_012225.1"/>
</dbReference>
<dbReference type="AlphaFoldDB" id="A0A3B6VFT3"/>
<dbReference type="PANTHER" id="PTHR42957">
    <property type="entry name" value="HELICASE MJ1565-RELATED"/>
    <property type="match status" value="1"/>
</dbReference>
<dbReference type="InterPro" id="IPR027417">
    <property type="entry name" value="P-loop_NTPase"/>
</dbReference>
<organism evidence="2 3">
    <name type="scientific">Brachyspira hyodysenteriae (strain ATCC 49526 / WA1)</name>
    <dbReference type="NCBI Taxonomy" id="565034"/>
    <lineage>
        <taxon>Bacteria</taxon>
        <taxon>Pseudomonadati</taxon>
        <taxon>Spirochaetota</taxon>
        <taxon>Spirochaetia</taxon>
        <taxon>Brachyspirales</taxon>
        <taxon>Brachyspiraceae</taxon>
        <taxon>Brachyspira</taxon>
    </lineage>
</organism>
<dbReference type="SUPFAM" id="SSF52540">
    <property type="entry name" value="P-loop containing nucleoside triphosphate hydrolases"/>
    <property type="match status" value="1"/>
</dbReference>